<dbReference type="EMBL" id="JACWMY010000001">
    <property type="protein sequence ID" value="MBD1362633.1"/>
    <property type="molecule type" value="Genomic_DNA"/>
</dbReference>
<gene>
    <name evidence="1" type="ORF">IDJ77_02320</name>
</gene>
<organism evidence="1 2">
    <name type="scientific">Mucilaginibacter pankratovii</name>
    <dbReference type="NCBI Taxonomy" id="2772110"/>
    <lineage>
        <taxon>Bacteria</taxon>
        <taxon>Pseudomonadati</taxon>
        <taxon>Bacteroidota</taxon>
        <taxon>Sphingobacteriia</taxon>
        <taxon>Sphingobacteriales</taxon>
        <taxon>Sphingobacteriaceae</taxon>
        <taxon>Mucilaginibacter</taxon>
    </lineage>
</organism>
<keyword evidence="2" id="KW-1185">Reference proteome</keyword>
<dbReference type="RefSeq" id="WP_191187305.1">
    <property type="nucleotide sequence ID" value="NZ_JACWMY010000001.1"/>
</dbReference>
<reference evidence="1 2" key="1">
    <citation type="submission" date="2020-09" db="EMBL/GenBank/DDBJ databases">
        <title>Novel species of Mucilaginibacter isolated from a glacier on the Tibetan Plateau.</title>
        <authorList>
            <person name="Liu Q."/>
            <person name="Xin Y.-H."/>
        </authorList>
    </citation>
    <scope>NUCLEOTIDE SEQUENCE [LARGE SCALE GENOMIC DNA]</scope>
    <source>
        <strain evidence="1 2">ZT4R22</strain>
    </source>
</reference>
<name>A0ABR7WJY6_9SPHI</name>
<evidence type="ECO:0000313" key="2">
    <source>
        <dbReference type="Proteomes" id="UP000606600"/>
    </source>
</evidence>
<accession>A0ABR7WJY6</accession>
<dbReference type="Proteomes" id="UP000606600">
    <property type="component" value="Unassembled WGS sequence"/>
</dbReference>
<proteinExistence type="predicted"/>
<protein>
    <recommendedName>
        <fullName evidence="3">Outer membrane protein with beta-barrel domain</fullName>
    </recommendedName>
</protein>
<sequence>MKTALKALLCCIAPLFFNQSVKSQTGNNEIQVSGQIPYPIGDLATIVKRGYGYSAKGLWGVGKAKQQITAESGNNFFDIKEKYLTNKIEASYSSWPIYGGYRRYAGGFYAEGQVGFAVNTINAFRDDTFDDNFQTKTYFAWALGAGYKIKYFELGSRFQTSLVANSADITFISFHLSVRIPFLYAGEIKKL</sequence>
<comment type="caution">
    <text evidence="1">The sequence shown here is derived from an EMBL/GenBank/DDBJ whole genome shotgun (WGS) entry which is preliminary data.</text>
</comment>
<evidence type="ECO:0000313" key="1">
    <source>
        <dbReference type="EMBL" id="MBD1362633.1"/>
    </source>
</evidence>
<evidence type="ECO:0008006" key="3">
    <source>
        <dbReference type="Google" id="ProtNLM"/>
    </source>
</evidence>